<protein>
    <recommendedName>
        <fullName evidence="4">Secreted protein</fullName>
    </recommendedName>
</protein>
<feature type="chain" id="PRO_5029630097" description="Secreted protein" evidence="1">
    <location>
        <begin position="19"/>
        <end position="73"/>
    </location>
</feature>
<evidence type="ECO:0000313" key="2">
    <source>
        <dbReference type="EMBL" id="KAF5203301.1"/>
    </source>
</evidence>
<evidence type="ECO:0000256" key="1">
    <source>
        <dbReference type="SAM" id="SignalP"/>
    </source>
</evidence>
<organism evidence="2 3">
    <name type="scientific">Thalictrum thalictroides</name>
    <name type="common">Rue-anemone</name>
    <name type="synonym">Anemone thalictroides</name>
    <dbReference type="NCBI Taxonomy" id="46969"/>
    <lineage>
        <taxon>Eukaryota</taxon>
        <taxon>Viridiplantae</taxon>
        <taxon>Streptophyta</taxon>
        <taxon>Embryophyta</taxon>
        <taxon>Tracheophyta</taxon>
        <taxon>Spermatophyta</taxon>
        <taxon>Magnoliopsida</taxon>
        <taxon>Ranunculales</taxon>
        <taxon>Ranunculaceae</taxon>
        <taxon>Thalictroideae</taxon>
        <taxon>Thalictrum</taxon>
    </lineage>
</organism>
<dbReference type="AlphaFoldDB" id="A0A7J6X0Q4"/>
<keyword evidence="1" id="KW-0732">Signal</keyword>
<evidence type="ECO:0008006" key="4">
    <source>
        <dbReference type="Google" id="ProtNLM"/>
    </source>
</evidence>
<accession>A0A7J6X0Q4</accession>
<name>A0A7J6X0Q4_THATH</name>
<evidence type="ECO:0000313" key="3">
    <source>
        <dbReference type="Proteomes" id="UP000554482"/>
    </source>
</evidence>
<comment type="caution">
    <text evidence="2">The sequence shown here is derived from an EMBL/GenBank/DDBJ whole genome shotgun (WGS) entry which is preliminary data.</text>
</comment>
<keyword evidence="3" id="KW-1185">Reference proteome</keyword>
<gene>
    <name evidence="2" type="ORF">FRX31_007111</name>
</gene>
<proteinExistence type="predicted"/>
<feature type="signal peptide" evidence="1">
    <location>
        <begin position="1"/>
        <end position="18"/>
    </location>
</feature>
<reference evidence="2 3" key="1">
    <citation type="submission" date="2020-06" db="EMBL/GenBank/DDBJ databases">
        <title>Transcriptomic and genomic resources for Thalictrum thalictroides and T. hernandezii: Facilitating candidate gene discovery in an emerging model plant lineage.</title>
        <authorList>
            <person name="Arias T."/>
            <person name="Riano-Pachon D.M."/>
            <person name="Di Stilio V.S."/>
        </authorList>
    </citation>
    <scope>NUCLEOTIDE SEQUENCE [LARGE SCALE GENOMIC DNA]</scope>
    <source>
        <strain evidence="3">cv. WT478/WT964</strain>
        <tissue evidence="2">Leaves</tissue>
    </source>
</reference>
<dbReference type="EMBL" id="JABWDY010006982">
    <property type="protein sequence ID" value="KAF5203301.1"/>
    <property type="molecule type" value="Genomic_DNA"/>
</dbReference>
<dbReference type="Proteomes" id="UP000554482">
    <property type="component" value="Unassembled WGS sequence"/>
</dbReference>
<sequence>MIHLDLCWLMHFVGFLSTIQNSMYRWERKLFFSHRGAVFWWDAAATSCSKTDTVKRGEPVFCYWCRKGRAYHA</sequence>